<dbReference type="Gene3D" id="3.30.530.20">
    <property type="match status" value="1"/>
</dbReference>
<comment type="similarity">
    <text evidence="1">Belongs to the AHA1 family.</text>
</comment>
<dbReference type="CDD" id="cd07826">
    <property type="entry name" value="SRPBCC_CalC_Aha1-like_9"/>
    <property type="match status" value="1"/>
</dbReference>
<accession>A0ABT7A534</accession>
<dbReference type="RefSeq" id="WP_274046002.1">
    <property type="nucleotide sequence ID" value="NZ_JANCPR020000036.1"/>
</dbReference>
<proteinExistence type="inferred from homology"/>
<dbReference type="InterPro" id="IPR023393">
    <property type="entry name" value="START-like_dom_sf"/>
</dbReference>
<dbReference type="Proteomes" id="UP001214441">
    <property type="component" value="Unassembled WGS sequence"/>
</dbReference>
<protein>
    <submittedName>
        <fullName evidence="3">SRPBCC family protein</fullName>
    </submittedName>
</protein>
<comment type="caution">
    <text evidence="3">The sequence shown here is derived from an EMBL/GenBank/DDBJ whole genome shotgun (WGS) entry which is preliminary data.</text>
</comment>
<sequence>MGTSGTAKVTFPADEQVLITREFEAPRHLVYRAWTTPDLVKRWWAGQQGTMTSVEIDLRVGGQWRYVMNTNGGEAIAFHGEFQEIVPDERLVNTEVFELGPSEGEQPALVTTEFADAGEGRTALTLLSVMPNKESRDAMIDAGMEHGMQQQMDLLEGLAASLA</sequence>
<keyword evidence="4" id="KW-1185">Reference proteome</keyword>
<evidence type="ECO:0000313" key="3">
    <source>
        <dbReference type="EMBL" id="MDJ1136134.1"/>
    </source>
</evidence>
<organism evidence="3 4">
    <name type="scientific">Streptomyces iconiensis</name>
    <dbReference type="NCBI Taxonomy" id="1384038"/>
    <lineage>
        <taxon>Bacteria</taxon>
        <taxon>Bacillati</taxon>
        <taxon>Actinomycetota</taxon>
        <taxon>Actinomycetes</taxon>
        <taxon>Kitasatosporales</taxon>
        <taxon>Streptomycetaceae</taxon>
        <taxon>Streptomyces</taxon>
    </lineage>
</organism>
<dbReference type="InterPro" id="IPR013538">
    <property type="entry name" value="ASHA1/2-like_C"/>
</dbReference>
<reference evidence="3 4" key="1">
    <citation type="submission" date="2023-05" db="EMBL/GenBank/DDBJ databases">
        <title>Streptantibioticus silvisoli sp. nov., acidotolerant actinomycetes 1 from pine litter.</title>
        <authorList>
            <person name="Swiecimska M."/>
            <person name="Golinska P."/>
            <person name="Sangal V."/>
            <person name="Wachnowicz B."/>
            <person name="Goodfellow M."/>
        </authorList>
    </citation>
    <scope>NUCLEOTIDE SEQUENCE [LARGE SCALE GENOMIC DNA]</scope>
    <source>
        <strain evidence="3 4">DSM 42109</strain>
    </source>
</reference>
<name>A0ABT7A534_9ACTN</name>
<feature type="domain" description="Activator of Hsp90 ATPase homologue 1/2-like C-terminal" evidence="2">
    <location>
        <begin position="25"/>
        <end position="158"/>
    </location>
</feature>
<dbReference type="Pfam" id="PF08327">
    <property type="entry name" value="AHSA1"/>
    <property type="match status" value="1"/>
</dbReference>
<evidence type="ECO:0000259" key="2">
    <source>
        <dbReference type="Pfam" id="PF08327"/>
    </source>
</evidence>
<evidence type="ECO:0000256" key="1">
    <source>
        <dbReference type="ARBA" id="ARBA00006817"/>
    </source>
</evidence>
<gene>
    <name evidence="3" type="ORF">NMN56_030145</name>
</gene>
<dbReference type="SUPFAM" id="SSF55961">
    <property type="entry name" value="Bet v1-like"/>
    <property type="match status" value="1"/>
</dbReference>
<dbReference type="EMBL" id="JANCPR020000036">
    <property type="protein sequence ID" value="MDJ1136134.1"/>
    <property type="molecule type" value="Genomic_DNA"/>
</dbReference>
<evidence type="ECO:0000313" key="4">
    <source>
        <dbReference type="Proteomes" id="UP001214441"/>
    </source>
</evidence>